<feature type="transmembrane region" description="Helical" evidence="1">
    <location>
        <begin position="42"/>
        <end position="66"/>
    </location>
</feature>
<dbReference type="OrthoDB" id="9781349at2"/>
<keyword evidence="1" id="KW-0812">Transmembrane</keyword>
<feature type="transmembrane region" description="Helical" evidence="1">
    <location>
        <begin position="145"/>
        <end position="161"/>
    </location>
</feature>
<feature type="transmembrane region" description="Helical" evidence="1">
    <location>
        <begin position="427"/>
        <end position="455"/>
    </location>
</feature>
<keyword evidence="1" id="KW-1133">Transmembrane helix</keyword>
<feature type="transmembrane region" description="Helical" evidence="1">
    <location>
        <begin position="368"/>
        <end position="390"/>
    </location>
</feature>
<feature type="transmembrane region" description="Helical" evidence="1">
    <location>
        <begin position="475"/>
        <end position="496"/>
    </location>
</feature>
<evidence type="ECO:0000256" key="1">
    <source>
        <dbReference type="SAM" id="Phobius"/>
    </source>
</evidence>
<feature type="transmembrane region" description="Helical" evidence="1">
    <location>
        <begin position="402"/>
        <end position="420"/>
    </location>
</feature>
<dbReference type="RefSeq" id="WP_121203405.1">
    <property type="nucleotide sequence ID" value="NZ_RBZP01000002.1"/>
</dbReference>
<protein>
    <recommendedName>
        <fullName evidence="2">DUF112 domain-containing protein</fullName>
    </recommendedName>
</protein>
<comment type="caution">
    <text evidence="3">The sequence shown here is derived from an EMBL/GenBank/DDBJ whole genome shotgun (WGS) entry which is preliminary data.</text>
</comment>
<feature type="transmembrane region" description="Helical" evidence="1">
    <location>
        <begin position="198"/>
        <end position="218"/>
    </location>
</feature>
<gene>
    <name evidence="3" type="ORF">D8M06_05610</name>
</gene>
<dbReference type="InterPro" id="IPR002823">
    <property type="entry name" value="DUF112_TM"/>
</dbReference>
<accession>A0A495A7L0</accession>
<dbReference type="PANTHER" id="PTHR35342">
    <property type="entry name" value="TRICARBOXYLIC TRANSPORT PROTEIN"/>
    <property type="match status" value="1"/>
</dbReference>
<keyword evidence="4" id="KW-1185">Reference proteome</keyword>
<dbReference type="EMBL" id="RBZP01000002">
    <property type="protein sequence ID" value="RKQ35738.1"/>
    <property type="molecule type" value="Genomic_DNA"/>
</dbReference>
<feature type="domain" description="DUF112" evidence="2">
    <location>
        <begin position="18"/>
        <end position="451"/>
    </location>
</feature>
<dbReference type="PANTHER" id="PTHR35342:SF5">
    <property type="entry name" value="TRICARBOXYLIC TRANSPORT PROTEIN"/>
    <property type="match status" value="1"/>
</dbReference>
<dbReference type="Pfam" id="PF01970">
    <property type="entry name" value="TctA"/>
    <property type="match status" value="1"/>
</dbReference>
<reference evidence="3 4" key="1">
    <citation type="journal article" date="2016" name="Int. J. Syst. Evol. Microbiol.">
        <title>Oceanobacillus halophilus sp. nov., a novel moderately halophilic bacterium from a hypersaline lake.</title>
        <authorList>
            <person name="Amoozegar M.A."/>
            <person name="Bagheri M."/>
            <person name="Makhdoumi A."/>
            <person name="Nikou M.M."/>
            <person name="Fazeli S.A.S."/>
            <person name="Schumann P."/>
            <person name="Sproer C."/>
            <person name="Sanchez-Porro C."/>
            <person name="Ventosa A."/>
        </authorList>
    </citation>
    <scope>NUCLEOTIDE SEQUENCE [LARGE SCALE GENOMIC DNA]</scope>
    <source>
        <strain evidence="3 4">DSM 23996</strain>
    </source>
</reference>
<proteinExistence type="predicted"/>
<evidence type="ECO:0000313" key="3">
    <source>
        <dbReference type="EMBL" id="RKQ35738.1"/>
    </source>
</evidence>
<sequence>MFTQIAEGFSMMFTPMTILLILAGVLSGTFLGAIPGLTATMGIALILPVTFYLDPIVGISMLIAMYKGGMFGGSISAIMFNAPGTPAAAATALDGYALKQKGYPRKTIRLALVSSTTGDLVGNLVLIFTAGLLASAALRFGPTENASLVIFALVLIIMITGNSIAKNLISVLLGLLIATVGADPVTSIPRFDFGMVELSGSVSIIALVIGLLAVSEVFETMSQHYRDKTKRLKSNISEIETNDKSKNVDKHKDNLTWKEVSEVRRTLGRSSIIGTLIGALPGLGPVTASFVSYAQAKSKSKKGDNFGKGEKEGLVAAETANSAVGSSNLIPLLSLGIPGDATAALIFGALIIHGIIPGPQLIETNGPIVYGIFAGMIMASLFCLVINWYTSNIFRKIAVIRPTVLMPVILVLCIAGTYGYSQASFDIILMFIFGILGFLLKKVEIPLVGVVIGFVLGPKLEESIRQVFVLSGGDISVFFTRPISLAFLVIALLVILSHFRKTKKLKDEKRVA</sequence>
<feature type="transmembrane region" description="Helical" evidence="1">
    <location>
        <begin position="272"/>
        <end position="294"/>
    </location>
</feature>
<feature type="transmembrane region" description="Helical" evidence="1">
    <location>
        <begin position="110"/>
        <end position="133"/>
    </location>
</feature>
<evidence type="ECO:0000313" key="4">
    <source>
        <dbReference type="Proteomes" id="UP000269301"/>
    </source>
</evidence>
<dbReference type="AlphaFoldDB" id="A0A495A7L0"/>
<feature type="transmembrane region" description="Helical" evidence="1">
    <location>
        <begin position="168"/>
        <end position="186"/>
    </location>
</feature>
<dbReference type="Proteomes" id="UP000269301">
    <property type="component" value="Unassembled WGS sequence"/>
</dbReference>
<organism evidence="3 4">
    <name type="scientific">Oceanobacillus halophilus</name>
    <dbReference type="NCBI Taxonomy" id="930130"/>
    <lineage>
        <taxon>Bacteria</taxon>
        <taxon>Bacillati</taxon>
        <taxon>Bacillota</taxon>
        <taxon>Bacilli</taxon>
        <taxon>Bacillales</taxon>
        <taxon>Bacillaceae</taxon>
        <taxon>Oceanobacillus</taxon>
    </lineage>
</organism>
<name>A0A495A7L0_9BACI</name>
<feature type="transmembrane region" description="Helical" evidence="1">
    <location>
        <begin position="335"/>
        <end position="356"/>
    </location>
</feature>
<evidence type="ECO:0000259" key="2">
    <source>
        <dbReference type="Pfam" id="PF01970"/>
    </source>
</evidence>
<keyword evidence="1" id="KW-0472">Membrane</keyword>